<name>G5PY17_SALMO</name>
<evidence type="ECO:0000313" key="2">
    <source>
        <dbReference type="Proteomes" id="UP000003221"/>
    </source>
</evidence>
<protein>
    <submittedName>
        <fullName evidence="1">Uncharacterized protein</fullName>
    </submittedName>
</protein>
<organism evidence="1 2">
    <name type="scientific">Salmonella enterica subsp. enterica serovar Montevideo str. S5-403</name>
    <dbReference type="NCBI Taxonomy" id="913242"/>
    <lineage>
        <taxon>Bacteria</taxon>
        <taxon>Pseudomonadati</taxon>
        <taxon>Pseudomonadota</taxon>
        <taxon>Gammaproteobacteria</taxon>
        <taxon>Enterobacterales</taxon>
        <taxon>Enterobacteriaceae</taxon>
        <taxon>Salmonella</taxon>
    </lineage>
</organism>
<dbReference type="EMBL" id="AFCS01000085">
    <property type="protein sequence ID" value="EHC83441.1"/>
    <property type="molecule type" value="Genomic_DNA"/>
</dbReference>
<comment type="caution">
    <text evidence="1">The sequence shown here is derived from an EMBL/GenBank/DDBJ whole genome shotgun (WGS) entry which is preliminary data.</text>
</comment>
<dbReference type="PATRIC" id="fig|913242.3.peg.328"/>
<reference evidence="1 2" key="1">
    <citation type="journal article" date="2011" name="BMC Genomics">
        <title>Genome sequencing reveals diversification of virulence factor content and possible host adaptation in distinct subpopulations of Salmonella enterica.</title>
        <authorList>
            <person name="den Bakker H.C."/>
            <person name="Moreno Switt A.I."/>
            <person name="Govoni G."/>
            <person name="Cummings C.A."/>
            <person name="Ranieri M.L."/>
            <person name="Degoricija L."/>
            <person name="Hoelzer K."/>
            <person name="Rodriguez-Rivera L.D."/>
            <person name="Brown S."/>
            <person name="Bolchacova E."/>
            <person name="Furtado M.R."/>
            <person name="Wiedmann M."/>
        </authorList>
    </citation>
    <scope>NUCLEOTIDE SEQUENCE [LARGE SCALE GENOMIC DNA]</scope>
    <source>
        <strain evidence="1 2">S5-403</strain>
    </source>
</reference>
<sequence>MLHPASPMPYPIFSLTESLPLSIETSPHQMMAVIIRLRAFFCVAGSRR</sequence>
<accession>G5PY17</accession>
<dbReference type="Proteomes" id="UP000003221">
    <property type="component" value="Unassembled WGS sequence"/>
</dbReference>
<gene>
    <name evidence="1" type="ORF">LTSEMON_0265</name>
</gene>
<evidence type="ECO:0000313" key="1">
    <source>
        <dbReference type="EMBL" id="EHC83441.1"/>
    </source>
</evidence>
<proteinExistence type="predicted"/>
<dbReference type="AlphaFoldDB" id="G5PY17"/>